<organism evidence="11 12">
    <name type="scientific">Verticillium longisporum</name>
    <name type="common">Verticillium dahliae var. longisporum</name>
    <dbReference type="NCBI Taxonomy" id="100787"/>
    <lineage>
        <taxon>Eukaryota</taxon>
        <taxon>Fungi</taxon>
        <taxon>Dikarya</taxon>
        <taxon>Ascomycota</taxon>
        <taxon>Pezizomycotina</taxon>
        <taxon>Sordariomycetes</taxon>
        <taxon>Hypocreomycetidae</taxon>
        <taxon>Glomerellales</taxon>
        <taxon>Plectosphaerellaceae</taxon>
        <taxon>Verticillium</taxon>
    </lineage>
</organism>
<dbReference type="GO" id="GO:0071816">
    <property type="term" value="P:tail-anchored membrane protein insertion into ER membrane"/>
    <property type="evidence" value="ECO:0007669"/>
    <property type="project" value="InterPro"/>
</dbReference>
<dbReference type="GO" id="GO:0007035">
    <property type="term" value="P:vacuolar acidification"/>
    <property type="evidence" value="ECO:0007669"/>
    <property type="project" value="TreeGrafter"/>
</dbReference>
<dbReference type="GO" id="GO:0051117">
    <property type="term" value="F:ATPase binding"/>
    <property type="evidence" value="ECO:0007669"/>
    <property type="project" value="TreeGrafter"/>
</dbReference>
<evidence type="ECO:0000313" key="12">
    <source>
        <dbReference type="Proteomes" id="UP000044602"/>
    </source>
</evidence>
<evidence type="ECO:0000256" key="4">
    <source>
        <dbReference type="ARBA" id="ARBA00022692"/>
    </source>
</evidence>
<keyword evidence="12" id="KW-1185">Reference proteome</keyword>
<evidence type="ECO:0000256" key="1">
    <source>
        <dbReference type="ARBA" id="ARBA00004141"/>
    </source>
</evidence>
<evidence type="ECO:0000256" key="9">
    <source>
        <dbReference type="SAM" id="Coils"/>
    </source>
</evidence>
<evidence type="ECO:0000256" key="3">
    <source>
        <dbReference type="ARBA" id="ARBA00022448"/>
    </source>
</evidence>
<dbReference type="InterPro" id="IPR002490">
    <property type="entry name" value="V-ATPase_116kDa_su"/>
</dbReference>
<keyword evidence="8" id="KW-0375">Hydrogen ion transport</keyword>
<feature type="non-terminal residue" evidence="11">
    <location>
        <position position="333"/>
    </location>
</feature>
<evidence type="ECO:0000256" key="5">
    <source>
        <dbReference type="ARBA" id="ARBA00022989"/>
    </source>
</evidence>
<keyword evidence="10" id="KW-0732">Signal</keyword>
<dbReference type="AlphaFoldDB" id="A0A0G4KGX3"/>
<evidence type="ECO:0000256" key="10">
    <source>
        <dbReference type="SAM" id="SignalP"/>
    </source>
</evidence>
<protein>
    <recommendedName>
        <fullName evidence="8">V-type proton ATPase subunit a</fullName>
    </recommendedName>
</protein>
<dbReference type="Pfam" id="PF01496">
    <property type="entry name" value="V_ATPase_I"/>
    <property type="match status" value="1"/>
</dbReference>
<gene>
    <name evidence="11" type="ORF">BN1708_002004</name>
</gene>
<dbReference type="Gene3D" id="1.10.287.660">
    <property type="entry name" value="Helix hairpin bin"/>
    <property type="match status" value="1"/>
</dbReference>
<dbReference type="GO" id="GO:0000329">
    <property type="term" value="C:fungal-type vacuole membrane"/>
    <property type="evidence" value="ECO:0007669"/>
    <property type="project" value="TreeGrafter"/>
</dbReference>
<dbReference type="EMBL" id="CVQH01001113">
    <property type="protein sequence ID" value="CRJ95287.1"/>
    <property type="molecule type" value="Genomic_DNA"/>
</dbReference>
<keyword evidence="6 8" id="KW-0406">Ion transport</keyword>
<dbReference type="PANTHER" id="PTHR11629:SF63">
    <property type="entry name" value="V-TYPE PROTON ATPASE SUBUNIT A"/>
    <property type="match status" value="1"/>
</dbReference>
<reference evidence="12" key="1">
    <citation type="submission" date="2015-05" db="EMBL/GenBank/DDBJ databases">
        <authorList>
            <person name="Fogelqvist Johan"/>
        </authorList>
    </citation>
    <scope>NUCLEOTIDE SEQUENCE [LARGE SCALE GENOMIC DNA]</scope>
</reference>
<dbReference type="AntiFam" id="ANF00133">
    <property type="entry name" value="Shadow ORF (opposite mccA)"/>
</dbReference>
<keyword evidence="3 8" id="KW-0813">Transport</keyword>
<accession>A0A0G4KGX3</accession>
<evidence type="ECO:0000256" key="6">
    <source>
        <dbReference type="ARBA" id="ARBA00023065"/>
    </source>
</evidence>
<evidence type="ECO:0000256" key="7">
    <source>
        <dbReference type="ARBA" id="ARBA00023136"/>
    </source>
</evidence>
<feature type="signal peptide" evidence="10">
    <location>
        <begin position="1"/>
        <end position="20"/>
    </location>
</feature>
<keyword evidence="7" id="KW-0472">Membrane</keyword>
<keyword evidence="4" id="KW-0812">Transmembrane</keyword>
<feature type="chain" id="PRO_5002565781" description="V-type proton ATPase subunit a" evidence="10">
    <location>
        <begin position="21"/>
        <end position="333"/>
    </location>
</feature>
<dbReference type="Proteomes" id="UP000044602">
    <property type="component" value="Unassembled WGS sequence"/>
</dbReference>
<keyword evidence="5" id="KW-1133">Transmembrane helix</keyword>
<dbReference type="InterPro" id="IPR028945">
    <property type="entry name" value="Get1"/>
</dbReference>
<dbReference type="STRING" id="100787.A0A0G4KGX3"/>
<evidence type="ECO:0000313" key="11">
    <source>
        <dbReference type="EMBL" id="CRJ95287.1"/>
    </source>
</evidence>
<dbReference type="GO" id="GO:0033179">
    <property type="term" value="C:proton-transporting V-type ATPase, V0 domain"/>
    <property type="evidence" value="ECO:0007669"/>
    <property type="project" value="InterPro"/>
</dbReference>
<comment type="similarity">
    <text evidence="2 8">Belongs to the V-ATPase 116 kDa subunit family.</text>
</comment>
<comment type="function">
    <text evidence="8">Essential component of the vacuolar proton pump (V-ATPase), a multimeric enzyme that catalyzes the translocation of protons across the membranes. Required for assembly and activity of the V-ATPase.</text>
</comment>
<feature type="coiled-coil region" evidence="9">
    <location>
        <begin position="202"/>
        <end position="229"/>
    </location>
</feature>
<dbReference type="Pfam" id="PF04420">
    <property type="entry name" value="CHD5"/>
    <property type="match status" value="1"/>
</dbReference>
<sequence>MPSLMLIIFAVELSVRVIDSIGAATINNLLWTLLSYLPLESSRAATKHRQLQTDYMKIRKEMNGTSSQDQFAKWAKLRRNHDKMLEQLEDSSTSGAFATIKMAPAQDTMFRSADMSMVQLYISNEIGRDVVTALGELGLLQFRDLNGEVNAFQRTFTQEIRRLDNVERQLRYFYAQMEKAGIPLRKLDLDNERLANPSTSEIDELAERSQSLEQRVFQLNDSYETLKKREVELTEWRWVLREAGGFFDRAHGNVDEIRASTEEDDAPLLQDVEHHNSAPEVERSLAIEKKIMAVSRSNLDHSFNEVQSGDRLGHGVLNLQSSIDLKEVELFRV</sequence>
<comment type="subcellular location">
    <subcellularLocation>
        <location evidence="1">Membrane</location>
        <topology evidence="1">Multi-pass membrane protein</topology>
    </subcellularLocation>
</comment>
<name>A0A0G4KGX3_VERLO</name>
<keyword evidence="9" id="KW-0175">Coiled coil</keyword>
<dbReference type="PANTHER" id="PTHR11629">
    <property type="entry name" value="VACUOLAR PROTON ATPASES"/>
    <property type="match status" value="1"/>
</dbReference>
<dbReference type="InterPro" id="IPR029012">
    <property type="entry name" value="Helix_hairpin_bin_sf"/>
</dbReference>
<dbReference type="GO" id="GO:0046961">
    <property type="term" value="F:proton-transporting ATPase activity, rotational mechanism"/>
    <property type="evidence" value="ECO:0007669"/>
    <property type="project" value="InterPro"/>
</dbReference>
<dbReference type="GO" id="GO:0016471">
    <property type="term" value="C:vacuolar proton-transporting V-type ATPase complex"/>
    <property type="evidence" value="ECO:0007669"/>
    <property type="project" value="TreeGrafter"/>
</dbReference>
<evidence type="ECO:0000256" key="2">
    <source>
        <dbReference type="ARBA" id="ARBA00009904"/>
    </source>
</evidence>
<evidence type="ECO:0000256" key="8">
    <source>
        <dbReference type="RuleBase" id="RU361189"/>
    </source>
</evidence>
<proteinExistence type="inferred from homology"/>